<dbReference type="CDD" id="cd04301">
    <property type="entry name" value="NAT_SF"/>
    <property type="match status" value="1"/>
</dbReference>
<dbReference type="Proteomes" id="UP000664169">
    <property type="component" value="Unassembled WGS sequence"/>
</dbReference>
<dbReference type="InterPro" id="IPR016181">
    <property type="entry name" value="Acyl_CoA_acyltransferase"/>
</dbReference>
<dbReference type="SUPFAM" id="SSF55729">
    <property type="entry name" value="Acyl-CoA N-acyltransferases (Nat)"/>
    <property type="match status" value="1"/>
</dbReference>
<comment type="caution">
    <text evidence="4">The sequence shown here is derived from an EMBL/GenBank/DDBJ whole genome shotgun (WGS) entry which is preliminary data.</text>
</comment>
<dbReference type="EMBL" id="CAJPDQ010000008">
    <property type="protein sequence ID" value="CAF9913432.1"/>
    <property type="molecule type" value="Genomic_DNA"/>
</dbReference>
<evidence type="ECO:0000259" key="3">
    <source>
        <dbReference type="PROSITE" id="PS51186"/>
    </source>
</evidence>
<reference evidence="4" key="1">
    <citation type="submission" date="2021-03" db="EMBL/GenBank/DDBJ databases">
        <authorList>
            <person name="Tagirdzhanova G."/>
        </authorList>
    </citation>
    <scope>NUCLEOTIDE SEQUENCE</scope>
</reference>
<dbReference type="Gene3D" id="3.40.630.30">
    <property type="match status" value="1"/>
</dbReference>
<dbReference type="GO" id="GO:0008080">
    <property type="term" value="F:N-acetyltransferase activity"/>
    <property type="evidence" value="ECO:0007669"/>
    <property type="project" value="TreeGrafter"/>
</dbReference>
<dbReference type="PANTHER" id="PTHR10545">
    <property type="entry name" value="DIAMINE N-ACETYLTRANSFERASE"/>
    <property type="match status" value="1"/>
</dbReference>
<sequence>MTTVTTVKESEYDEWAEIWRQYLEFYETTLPQDQYKNTWSRIHKPDGDIRALVARDDQGKIIGLSHYLFLSSPWSAAPLCLLNDLFVNPNIRGKGIGRALIVATGEKAEERGCRRMQWTTKHDNYTAQKLYDTMGISDFKQYRMDLPYKK</sequence>
<name>A0A8H3I3B5_9LECA</name>
<dbReference type="OrthoDB" id="7305308at2759"/>
<evidence type="ECO:0000313" key="4">
    <source>
        <dbReference type="EMBL" id="CAF9913432.1"/>
    </source>
</evidence>
<keyword evidence="2" id="KW-0012">Acyltransferase</keyword>
<dbReference type="InterPro" id="IPR051016">
    <property type="entry name" value="Diverse_Substrate_AcTransf"/>
</dbReference>
<proteinExistence type="predicted"/>
<protein>
    <recommendedName>
        <fullName evidence="3">N-acetyltransferase domain-containing protein</fullName>
    </recommendedName>
</protein>
<dbReference type="Pfam" id="PF00583">
    <property type="entry name" value="Acetyltransf_1"/>
    <property type="match status" value="1"/>
</dbReference>
<keyword evidence="1" id="KW-0808">Transferase</keyword>
<dbReference type="InterPro" id="IPR000182">
    <property type="entry name" value="GNAT_dom"/>
</dbReference>
<organism evidence="4 5">
    <name type="scientific">Gomphillus americanus</name>
    <dbReference type="NCBI Taxonomy" id="1940652"/>
    <lineage>
        <taxon>Eukaryota</taxon>
        <taxon>Fungi</taxon>
        <taxon>Dikarya</taxon>
        <taxon>Ascomycota</taxon>
        <taxon>Pezizomycotina</taxon>
        <taxon>Lecanoromycetes</taxon>
        <taxon>OSLEUM clade</taxon>
        <taxon>Ostropomycetidae</taxon>
        <taxon>Ostropales</taxon>
        <taxon>Graphidaceae</taxon>
        <taxon>Gomphilloideae</taxon>
        <taxon>Gomphillus</taxon>
    </lineage>
</organism>
<gene>
    <name evidence="4" type="ORF">GOMPHAMPRED_007911</name>
</gene>
<evidence type="ECO:0000313" key="5">
    <source>
        <dbReference type="Proteomes" id="UP000664169"/>
    </source>
</evidence>
<dbReference type="AlphaFoldDB" id="A0A8H3I3B5"/>
<feature type="domain" description="N-acetyltransferase" evidence="3">
    <location>
        <begin position="2"/>
        <end position="150"/>
    </location>
</feature>
<dbReference type="PROSITE" id="PS51186">
    <property type="entry name" value="GNAT"/>
    <property type="match status" value="1"/>
</dbReference>
<dbReference type="PANTHER" id="PTHR10545:SF42">
    <property type="entry name" value="ACETYLTRANSFERASE"/>
    <property type="match status" value="1"/>
</dbReference>
<evidence type="ECO:0000256" key="2">
    <source>
        <dbReference type="ARBA" id="ARBA00023315"/>
    </source>
</evidence>
<evidence type="ECO:0000256" key="1">
    <source>
        <dbReference type="ARBA" id="ARBA00022679"/>
    </source>
</evidence>
<accession>A0A8H3I3B5</accession>
<keyword evidence="5" id="KW-1185">Reference proteome</keyword>